<dbReference type="Pfam" id="PF14014">
    <property type="entry name" value="DUF4230"/>
    <property type="match status" value="1"/>
</dbReference>
<keyword evidence="1" id="KW-0472">Membrane</keyword>
<feature type="transmembrane region" description="Helical" evidence="1">
    <location>
        <begin position="6"/>
        <end position="27"/>
    </location>
</feature>
<dbReference type="Proteomes" id="UP000187464">
    <property type="component" value="Chromosome I"/>
</dbReference>
<dbReference type="RefSeq" id="WP_076929516.1">
    <property type="nucleotide sequence ID" value="NZ_DAMBAO010000019.1"/>
</dbReference>
<accession>A0A1R3T1J2</accession>
<keyword evidence="3" id="KW-1185">Reference proteome</keyword>
<proteinExistence type="predicted"/>
<evidence type="ECO:0000313" key="2">
    <source>
        <dbReference type="EMBL" id="SCD19922.1"/>
    </source>
</evidence>
<dbReference type="KEGG" id="psac:PSM36_1097"/>
<protein>
    <submittedName>
        <fullName evidence="2">Putative membrane protein</fullName>
    </submittedName>
</protein>
<evidence type="ECO:0000313" key="3">
    <source>
        <dbReference type="Proteomes" id="UP000187464"/>
    </source>
</evidence>
<dbReference type="AlphaFoldDB" id="A0A1R3T1J2"/>
<dbReference type="EMBL" id="LT605205">
    <property type="protein sequence ID" value="SCD19922.1"/>
    <property type="molecule type" value="Genomic_DNA"/>
</dbReference>
<evidence type="ECO:0000256" key="1">
    <source>
        <dbReference type="SAM" id="Phobius"/>
    </source>
</evidence>
<gene>
    <name evidence="2" type="ORF">PSM36_1097</name>
</gene>
<keyword evidence="1" id="KW-0812">Transmembrane</keyword>
<organism evidence="2 3">
    <name type="scientific">Proteiniphilum saccharofermentans</name>
    <dbReference type="NCBI Taxonomy" id="1642647"/>
    <lineage>
        <taxon>Bacteria</taxon>
        <taxon>Pseudomonadati</taxon>
        <taxon>Bacteroidota</taxon>
        <taxon>Bacteroidia</taxon>
        <taxon>Bacteroidales</taxon>
        <taxon>Dysgonomonadaceae</taxon>
        <taxon>Proteiniphilum</taxon>
    </lineage>
</organism>
<name>A0A1R3T1J2_9BACT</name>
<reference evidence="3" key="1">
    <citation type="submission" date="2016-08" db="EMBL/GenBank/DDBJ databases">
        <authorList>
            <person name="Wibberg D."/>
        </authorList>
    </citation>
    <scope>NUCLEOTIDE SEQUENCE [LARGE SCALE GENOMIC DNA]</scope>
</reference>
<sequence length="204" mass="23541">MNTKIRINILTVFFFVLSVILAILLLAGNKRAEKERGYDSSSVMNRISYIQELALVRYNYTGVISYKDYRKFLNINVPLTDKYFLLKYNGYIKAGVDFNRINVTVDNDTTIHISIPKPKILDTVIDEKSIQVYNESENAFNPIKISDYNEAISREKNVMIRDAVEQGIYRQATDEAKIAITSLLREMGFKDIHITEELVMPQLN</sequence>
<dbReference type="InterPro" id="IPR025324">
    <property type="entry name" value="DUF4230"/>
</dbReference>
<keyword evidence="1" id="KW-1133">Transmembrane helix</keyword>
<dbReference type="STRING" id="1642647.PSM36_1097"/>